<proteinExistence type="inferred from homology"/>
<reference evidence="8 9" key="1">
    <citation type="submission" date="2011-08" db="EMBL/GenBank/DDBJ databases">
        <authorList>
            <person name="Weinstock G."/>
            <person name="Sodergren E."/>
            <person name="Clifton S."/>
            <person name="Fulton L."/>
            <person name="Fulton B."/>
            <person name="Courtney L."/>
            <person name="Fronick C."/>
            <person name="Harrison M."/>
            <person name="Strong C."/>
            <person name="Farmer C."/>
            <person name="Delahaunty K."/>
            <person name="Markovic C."/>
            <person name="Hall O."/>
            <person name="Minx P."/>
            <person name="Tomlinson C."/>
            <person name="Mitreva M."/>
            <person name="Hou S."/>
            <person name="Chen J."/>
            <person name="Wollam A."/>
            <person name="Pepin K.H."/>
            <person name="Johnson M."/>
            <person name="Bhonagiri V."/>
            <person name="Zhang X."/>
            <person name="Suruliraj S."/>
            <person name="Warren W."/>
            <person name="Chinwalla A."/>
            <person name="Mardis E.R."/>
            <person name="Wilson R.K."/>
        </authorList>
    </citation>
    <scope>NUCLEOTIDE SEQUENCE [LARGE SCALE GENOMIC DNA]</scope>
    <source>
        <strain evidence="8 9">DP7</strain>
    </source>
</reference>
<dbReference type="SMART" id="SM00079">
    <property type="entry name" value="PBPe"/>
    <property type="match status" value="1"/>
</dbReference>
<evidence type="ECO:0000256" key="1">
    <source>
        <dbReference type="ARBA" id="ARBA00004196"/>
    </source>
</evidence>
<evidence type="ECO:0000256" key="5">
    <source>
        <dbReference type="SAM" id="SignalP"/>
    </source>
</evidence>
<dbReference type="AlphaFoldDB" id="G9XTT4"/>
<organism evidence="8 9">
    <name type="scientific">Desulfitobacterium hafniense DP7</name>
    <dbReference type="NCBI Taxonomy" id="537010"/>
    <lineage>
        <taxon>Bacteria</taxon>
        <taxon>Bacillati</taxon>
        <taxon>Bacillota</taxon>
        <taxon>Clostridia</taxon>
        <taxon>Eubacteriales</taxon>
        <taxon>Desulfitobacteriaceae</taxon>
        <taxon>Desulfitobacterium</taxon>
    </lineage>
</organism>
<feature type="signal peptide" evidence="5">
    <location>
        <begin position="1"/>
        <end position="27"/>
    </location>
</feature>
<dbReference type="SUPFAM" id="SSF53850">
    <property type="entry name" value="Periplasmic binding protein-like II"/>
    <property type="match status" value="1"/>
</dbReference>
<evidence type="ECO:0000313" key="8">
    <source>
        <dbReference type="EMBL" id="EHL04915.1"/>
    </source>
</evidence>
<dbReference type="InterPro" id="IPR001320">
    <property type="entry name" value="Iontro_rcpt_C"/>
</dbReference>
<dbReference type="Proteomes" id="UP000004416">
    <property type="component" value="Unassembled WGS sequence"/>
</dbReference>
<gene>
    <name evidence="8" type="ORF">HMPREF0322_04392</name>
</gene>
<comment type="subcellular location">
    <subcellularLocation>
        <location evidence="1">Cell envelope</location>
    </subcellularLocation>
</comment>
<dbReference type="Pfam" id="PF00497">
    <property type="entry name" value="SBP_bac_3"/>
    <property type="match status" value="1"/>
</dbReference>
<protein>
    <submittedName>
        <fullName evidence="8">ABC transporter, substrate-binding protein, family 3</fullName>
    </submittedName>
</protein>
<evidence type="ECO:0000256" key="4">
    <source>
        <dbReference type="RuleBase" id="RU003744"/>
    </source>
</evidence>
<dbReference type="CDD" id="cd00996">
    <property type="entry name" value="PBP2_AatB_like"/>
    <property type="match status" value="1"/>
</dbReference>
<dbReference type="EMBL" id="AFZX01000115">
    <property type="protein sequence ID" value="EHL04915.1"/>
    <property type="molecule type" value="Genomic_DNA"/>
</dbReference>
<keyword evidence="3 5" id="KW-0732">Signal</keyword>
<dbReference type="InterPro" id="IPR018313">
    <property type="entry name" value="SBP_3_CS"/>
</dbReference>
<evidence type="ECO:0000259" key="6">
    <source>
        <dbReference type="SMART" id="SM00062"/>
    </source>
</evidence>
<dbReference type="GO" id="GO:0016020">
    <property type="term" value="C:membrane"/>
    <property type="evidence" value="ECO:0007669"/>
    <property type="project" value="InterPro"/>
</dbReference>
<comment type="caution">
    <text evidence="8">The sequence shown here is derived from an EMBL/GenBank/DDBJ whole genome shotgun (WGS) entry which is preliminary data.</text>
</comment>
<evidence type="ECO:0000256" key="2">
    <source>
        <dbReference type="ARBA" id="ARBA00010333"/>
    </source>
</evidence>
<feature type="domain" description="Ionotropic glutamate receptor C-terminal" evidence="7">
    <location>
        <begin position="56"/>
        <end position="278"/>
    </location>
</feature>
<dbReference type="SMART" id="SM00062">
    <property type="entry name" value="PBPb"/>
    <property type="match status" value="1"/>
</dbReference>
<dbReference type="PROSITE" id="PS51257">
    <property type="entry name" value="PROKAR_LIPOPROTEIN"/>
    <property type="match status" value="1"/>
</dbReference>
<dbReference type="InterPro" id="IPR001638">
    <property type="entry name" value="Solute-binding_3/MltF_N"/>
</dbReference>
<dbReference type="GO" id="GO:0030313">
    <property type="term" value="C:cell envelope"/>
    <property type="evidence" value="ECO:0007669"/>
    <property type="project" value="UniProtKB-SubCell"/>
</dbReference>
<evidence type="ECO:0000313" key="9">
    <source>
        <dbReference type="Proteomes" id="UP000004416"/>
    </source>
</evidence>
<name>G9XTT4_DESHA</name>
<dbReference type="GO" id="GO:0015276">
    <property type="term" value="F:ligand-gated monoatomic ion channel activity"/>
    <property type="evidence" value="ECO:0007669"/>
    <property type="project" value="InterPro"/>
</dbReference>
<dbReference type="PANTHER" id="PTHR35936">
    <property type="entry name" value="MEMBRANE-BOUND LYTIC MUREIN TRANSGLYCOSYLASE F"/>
    <property type="match status" value="1"/>
</dbReference>
<feature type="domain" description="Solute-binding protein family 3/N-terminal" evidence="6">
    <location>
        <begin position="56"/>
        <end position="279"/>
    </location>
</feature>
<dbReference type="Gene3D" id="3.40.190.10">
    <property type="entry name" value="Periplasmic binding protein-like II"/>
    <property type="match status" value="2"/>
</dbReference>
<dbReference type="HOGENOM" id="CLU_019602_18_2_9"/>
<accession>G9XTT4</accession>
<dbReference type="PANTHER" id="PTHR35936:SF34">
    <property type="entry name" value="ABC TRANSPORTER EXTRACELLULAR-BINDING PROTEIN YCKB-RELATED"/>
    <property type="match status" value="1"/>
</dbReference>
<dbReference type="PATRIC" id="fig|537010.4.peg.4092"/>
<sequence>MREKGLFLMKKWVAVAMTVLMSGLLLAGCGSSSSAGDANEPGKANTEPEKGAVQQKIVIGLDDTFAPMGFRDDGGNLVGFDVDMAKEVASRLDMEVEFKPIDWNSKEVELNSKKIDMIWNGLTITKERLEKIAFSKPYMANRQIVVVLSGSDIKTKADLAGKVVGTQEGSSSVDALNAEPEVTGTFKELRTYADFVAVLNELSIGRVEAVVGDEVVLKYYMNKKPGTFAAIEDNFGEEEYGVGLRKDDTELLGKLQGALDAMKADGKSAEISKKWFGEDIVK</sequence>
<feature type="chain" id="PRO_5039153795" evidence="5">
    <location>
        <begin position="28"/>
        <end position="282"/>
    </location>
</feature>
<evidence type="ECO:0000256" key="3">
    <source>
        <dbReference type="ARBA" id="ARBA00022729"/>
    </source>
</evidence>
<comment type="similarity">
    <text evidence="2 4">Belongs to the bacterial solute-binding protein 3 family.</text>
</comment>
<evidence type="ECO:0000259" key="7">
    <source>
        <dbReference type="SMART" id="SM00079"/>
    </source>
</evidence>
<dbReference type="PROSITE" id="PS01039">
    <property type="entry name" value="SBP_BACTERIAL_3"/>
    <property type="match status" value="1"/>
</dbReference>